<evidence type="ECO:0008006" key="2">
    <source>
        <dbReference type="Google" id="ProtNLM"/>
    </source>
</evidence>
<organism evidence="1">
    <name type="scientific">marine sediment metagenome</name>
    <dbReference type="NCBI Taxonomy" id="412755"/>
    <lineage>
        <taxon>unclassified sequences</taxon>
        <taxon>metagenomes</taxon>
        <taxon>ecological metagenomes</taxon>
    </lineage>
</organism>
<evidence type="ECO:0000313" key="1">
    <source>
        <dbReference type="EMBL" id="KKM77771.1"/>
    </source>
</evidence>
<gene>
    <name evidence="1" type="ORF">LCGC14_1366700</name>
</gene>
<dbReference type="AlphaFoldDB" id="A0A0F9KSK4"/>
<proteinExistence type="predicted"/>
<dbReference type="SUPFAM" id="SSF52540">
    <property type="entry name" value="P-loop containing nucleoside triphosphate hydrolases"/>
    <property type="match status" value="1"/>
</dbReference>
<dbReference type="InterPro" id="IPR027417">
    <property type="entry name" value="P-loop_NTPase"/>
</dbReference>
<reference evidence="1" key="1">
    <citation type="journal article" date="2015" name="Nature">
        <title>Complex archaea that bridge the gap between prokaryotes and eukaryotes.</title>
        <authorList>
            <person name="Spang A."/>
            <person name="Saw J.H."/>
            <person name="Jorgensen S.L."/>
            <person name="Zaremba-Niedzwiedzka K."/>
            <person name="Martijn J."/>
            <person name="Lind A.E."/>
            <person name="van Eijk R."/>
            <person name="Schleper C."/>
            <person name="Guy L."/>
            <person name="Ettema T.J."/>
        </authorList>
    </citation>
    <scope>NUCLEOTIDE SEQUENCE</scope>
</reference>
<feature type="non-terminal residue" evidence="1">
    <location>
        <position position="1"/>
    </location>
</feature>
<accession>A0A0F9KSK4</accession>
<protein>
    <recommendedName>
        <fullName evidence="2">DUF927 domain-containing protein</fullName>
    </recommendedName>
</protein>
<dbReference type="EMBL" id="LAZR01008593">
    <property type="protein sequence ID" value="KKM77771.1"/>
    <property type="molecule type" value="Genomic_DNA"/>
</dbReference>
<comment type="caution">
    <text evidence="1">The sequence shown here is derived from an EMBL/GenBank/DDBJ whole genome shotgun (WGS) entry which is preliminary data.</text>
</comment>
<sequence>VEGAPDGTDRSTNDFHIARRLIQRGFTAGQVLTAFLSDDYQVGDKTREKGIGYAARTIQGAIKEEGSSEQKIGISLAALTESLHWYDGKRKKEIDPDYSYTEPCIAWLKEHGMEFLRDIQTGNGYLFWQGRIISGDKDARDLKDFIYEQAGLSEASWDSRKLRESISHEARVHGRDVVLHTWVTFNTLDCRGYILPDSRAGGVITLASGQVSRDSNGKDGYLLKPSMLSLTVAPDFSVDKKEGLEVFVEAVTRQFACDTVAQELLTCYLISILLRQFASSDLIPILHVTGPTGGGKSWALKLITTWLYGRPLLLRSTQAASYAISNSDPLLALDDYETLDQEWQGRLLTGATGLVRTKMISASQNTAMLQEGTTTFALTSINPLPTDTLRRRAMVVEVNSKKYPTPEFNSTIAIPHIEQIRNATWGVILKLIAEDILPIMAEGSARQNIEDVQQLIEVEENRSLAAYITVMWLVGHAINQYIPSFVPKSLQDTTRDWAEVLDLQSQQEFVERDILVLMIDMTFTELYRTGGEYSLLRGIDVDPVLDAGTLMGFQGTGAALHSTFATVCRSHGLRYDLTSPNSVGRRFQLSDRILKESGWQATPIKVGSRRGWKVVKYSEGN</sequence>
<name>A0A0F9KSK4_9ZZZZ</name>